<protein>
    <submittedName>
        <fullName evidence="1">Uncharacterized protein</fullName>
    </submittedName>
</protein>
<evidence type="ECO:0000313" key="1">
    <source>
        <dbReference type="EMBL" id="CAJ0588425.1"/>
    </source>
</evidence>
<organism evidence="1 2">
    <name type="scientific">Cylicocyclus nassatus</name>
    <name type="common">Nematode worm</name>
    <dbReference type="NCBI Taxonomy" id="53992"/>
    <lineage>
        <taxon>Eukaryota</taxon>
        <taxon>Metazoa</taxon>
        <taxon>Ecdysozoa</taxon>
        <taxon>Nematoda</taxon>
        <taxon>Chromadorea</taxon>
        <taxon>Rhabditida</taxon>
        <taxon>Rhabditina</taxon>
        <taxon>Rhabditomorpha</taxon>
        <taxon>Strongyloidea</taxon>
        <taxon>Strongylidae</taxon>
        <taxon>Cylicocyclus</taxon>
    </lineage>
</organism>
<keyword evidence="2" id="KW-1185">Reference proteome</keyword>
<dbReference type="EMBL" id="CATQJL010000001">
    <property type="protein sequence ID" value="CAJ0588425.1"/>
    <property type="molecule type" value="Genomic_DNA"/>
</dbReference>
<dbReference type="Proteomes" id="UP001176961">
    <property type="component" value="Unassembled WGS sequence"/>
</dbReference>
<accession>A0AA36DJU7</accession>
<proteinExistence type="predicted"/>
<comment type="caution">
    <text evidence="1">The sequence shown here is derived from an EMBL/GenBank/DDBJ whole genome shotgun (WGS) entry which is preliminary data.</text>
</comment>
<reference evidence="1" key="1">
    <citation type="submission" date="2023-07" db="EMBL/GenBank/DDBJ databases">
        <authorList>
            <consortium name="CYATHOMIX"/>
        </authorList>
    </citation>
    <scope>NUCLEOTIDE SEQUENCE</scope>
    <source>
        <strain evidence="1">N/A</strain>
    </source>
</reference>
<dbReference type="AlphaFoldDB" id="A0AA36DJU7"/>
<evidence type="ECO:0000313" key="2">
    <source>
        <dbReference type="Proteomes" id="UP001176961"/>
    </source>
</evidence>
<sequence>MLLPAHLYGAVLLSDPRATFKSYWFGFLSTHERTFKMISMYKTSFEDRTYFLYWLPDPKIVGVCNGVNELYELAISEKDRADFVNVSETILPTIWRENMSNKAFTVSAISKSQCTVMFGTKNTIKLKANKDSHRMTEIVEEMLKCIESLNSSLEKLQRKGSVKKINDVIPVKRRKQPVRKIKWDED</sequence>
<gene>
    <name evidence="1" type="ORF">CYNAS_LOCUS408</name>
</gene>
<name>A0AA36DJU7_CYLNA</name>